<dbReference type="Proteomes" id="UP001148838">
    <property type="component" value="Unassembled WGS sequence"/>
</dbReference>
<reference evidence="1 2" key="1">
    <citation type="journal article" date="2022" name="Allergy">
        <title>Genome assembly and annotation of Periplaneta americana reveal a comprehensive cockroach allergen profile.</title>
        <authorList>
            <person name="Wang L."/>
            <person name="Xiong Q."/>
            <person name="Saelim N."/>
            <person name="Wang L."/>
            <person name="Nong W."/>
            <person name="Wan A.T."/>
            <person name="Shi M."/>
            <person name="Liu X."/>
            <person name="Cao Q."/>
            <person name="Hui J.H.L."/>
            <person name="Sookrung N."/>
            <person name="Leung T.F."/>
            <person name="Tungtrongchitr A."/>
            <person name="Tsui S.K.W."/>
        </authorList>
    </citation>
    <scope>NUCLEOTIDE SEQUENCE [LARGE SCALE GENOMIC DNA]</scope>
    <source>
        <strain evidence="1">PWHHKU_190912</strain>
    </source>
</reference>
<comment type="caution">
    <text evidence="1">The sequence shown here is derived from an EMBL/GenBank/DDBJ whole genome shotgun (WGS) entry which is preliminary data.</text>
</comment>
<organism evidence="1 2">
    <name type="scientific">Periplaneta americana</name>
    <name type="common">American cockroach</name>
    <name type="synonym">Blatta americana</name>
    <dbReference type="NCBI Taxonomy" id="6978"/>
    <lineage>
        <taxon>Eukaryota</taxon>
        <taxon>Metazoa</taxon>
        <taxon>Ecdysozoa</taxon>
        <taxon>Arthropoda</taxon>
        <taxon>Hexapoda</taxon>
        <taxon>Insecta</taxon>
        <taxon>Pterygota</taxon>
        <taxon>Neoptera</taxon>
        <taxon>Polyneoptera</taxon>
        <taxon>Dictyoptera</taxon>
        <taxon>Blattodea</taxon>
        <taxon>Blattoidea</taxon>
        <taxon>Blattidae</taxon>
        <taxon>Blattinae</taxon>
        <taxon>Periplaneta</taxon>
    </lineage>
</organism>
<dbReference type="EMBL" id="JAJSOF020000003">
    <property type="protein sequence ID" value="KAJ4449673.1"/>
    <property type="molecule type" value="Genomic_DNA"/>
</dbReference>
<keyword evidence="2" id="KW-1185">Reference proteome</keyword>
<evidence type="ECO:0000313" key="1">
    <source>
        <dbReference type="EMBL" id="KAJ4449673.1"/>
    </source>
</evidence>
<sequence length="104" mass="12180">MISAFALTSFLFMKHYICFHLHQSPRKLNSNPSMLKTNMVYLDLLCLSMAVLEHDGDYGHCCGLIQMLLQRNYKMVDIREVEVARTVTLIQQEWTYRQIASDIH</sequence>
<gene>
    <name evidence="1" type="ORF">ANN_01077</name>
</gene>
<protein>
    <submittedName>
        <fullName evidence="1">Uncharacterized protein</fullName>
    </submittedName>
</protein>
<name>A0ABQ8TV24_PERAM</name>
<accession>A0ABQ8TV24</accession>
<evidence type="ECO:0000313" key="2">
    <source>
        <dbReference type="Proteomes" id="UP001148838"/>
    </source>
</evidence>
<proteinExistence type="predicted"/>